<accession>A0A9W9ZSF8</accession>
<dbReference type="EMBL" id="MU825877">
    <property type="protein sequence ID" value="KAJ7386314.1"/>
    <property type="molecule type" value="Genomic_DNA"/>
</dbReference>
<comment type="caution">
    <text evidence="1">The sequence shown here is derived from an EMBL/GenBank/DDBJ whole genome shotgun (WGS) entry which is preliminary data.</text>
</comment>
<sequence>MADPLLPPLPDREPADIQLWKKAAPPSDRRAPPADAAPVEEHEVISVELLQSLVRLACNEAHEKADVFAAALDKVRARTDQLDKGSLQRILVGFLADPVRGKIAKEAAFILKLSS</sequence>
<evidence type="ECO:0000313" key="1">
    <source>
        <dbReference type="EMBL" id="KAJ7386314.1"/>
    </source>
</evidence>
<dbReference type="Proteomes" id="UP001163046">
    <property type="component" value="Unassembled WGS sequence"/>
</dbReference>
<proteinExistence type="predicted"/>
<reference evidence="1" key="1">
    <citation type="submission" date="2023-01" db="EMBL/GenBank/DDBJ databases">
        <title>Genome assembly of the deep-sea coral Lophelia pertusa.</title>
        <authorList>
            <person name="Herrera S."/>
            <person name="Cordes E."/>
        </authorList>
    </citation>
    <scope>NUCLEOTIDE SEQUENCE</scope>
    <source>
        <strain evidence="1">USNM1676648</strain>
        <tissue evidence="1">Polyp</tissue>
    </source>
</reference>
<dbReference type="AlphaFoldDB" id="A0A9W9ZSF8"/>
<name>A0A9W9ZSF8_9CNID</name>
<gene>
    <name evidence="1" type="ORF">OS493_010722</name>
</gene>
<evidence type="ECO:0000313" key="2">
    <source>
        <dbReference type="Proteomes" id="UP001163046"/>
    </source>
</evidence>
<dbReference type="OrthoDB" id="5988788at2759"/>
<organism evidence="1 2">
    <name type="scientific">Desmophyllum pertusum</name>
    <dbReference type="NCBI Taxonomy" id="174260"/>
    <lineage>
        <taxon>Eukaryota</taxon>
        <taxon>Metazoa</taxon>
        <taxon>Cnidaria</taxon>
        <taxon>Anthozoa</taxon>
        <taxon>Hexacorallia</taxon>
        <taxon>Scleractinia</taxon>
        <taxon>Caryophylliina</taxon>
        <taxon>Caryophylliidae</taxon>
        <taxon>Desmophyllum</taxon>
    </lineage>
</organism>
<protein>
    <submittedName>
        <fullName evidence="1">Uncharacterized protein</fullName>
    </submittedName>
</protein>
<keyword evidence="2" id="KW-1185">Reference proteome</keyword>